<proteinExistence type="predicted"/>
<feature type="compositionally biased region" description="Basic and acidic residues" evidence="1">
    <location>
        <begin position="64"/>
        <end position="77"/>
    </location>
</feature>
<evidence type="ECO:0000313" key="2">
    <source>
        <dbReference type="EMBL" id="EPS32331.1"/>
    </source>
</evidence>
<dbReference type="PhylomeDB" id="S7ZUC7"/>
<dbReference type="OrthoDB" id="5334244at2759"/>
<evidence type="ECO:0000256" key="1">
    <source>
        <dbReference type="SAM" id="MobiDB-lite"/>
    </source>
</evidence>
<keyword evidence="3" id="KW-1185">Reference proteome</keyword>
<feature type="compositionally biased region" description="Basic and acidic residues" evidence="1">
    <location>
        <begin position="88"/>
        <end position="98"/>
    </location>
</feature>
<organism evidence="2 3">
    <name type="scientific">Penicillium oxalicum (strain 114-2 / CGMCC 5302)</name>
    <name type="common">Penicillium decumbens</name>
    <dbReference type="NCBI Taxonomy" id="933388"/>
    <lineage>
        <taxon>Eukaryota</taxon>
        <taxon>Fungi</taxon>
        <taxon>Dikarya</taxon>
        <taxon>Ascomycota</taxon>
        <taxon>Pezizomycotina</taxon>
        <taxon>Eurotiomycetes</taxon>
        <taxon>Eurotiomycetidae</taxon>
        <taxon>Eurotiales</taxon>
        <taxon>Aspergillaceae</taxon>
        <taxon>Penicillium</taxon>
    </lineage>
</organism>
<feature type="region of interest" description="Disordered" evidence="1">
    <location>
        <begin position="1"/>
        <end position="116"/>
    </location>
</feature>
<gene>
    <name evidence="2" type="ORF">PDE_07291</name>
</gene>
<protein>
    <submittedName>
        <fullName evidence="2">Uncharacterized protein</fullName>
    </submittedName>
</protein>
<name>S7ZUC7_PENO1</name>
<dbReference type="AlphaFoldDB" id="S7ZUC7"/>
<reference evidence="2 3" key="1">
    <citation type="journal article" date="2013" name="PLoS ONE">
        <title>Genomic and secretomic analyses reveal unique features of the lignocellulolytic enzyme system of Penicillium decumbens.</title>
        <authorList>
            <person name="Liu G."/>
            <person name="Zhang L."/>
            <person name="Wei X."/>
            <person name="Zou G."/>
            <person name="Qin Y."/>
            <person name="Ma L."/>
            <person name="Li J."/>
            <person name="Zheng H."/>
            <person name="Wang S."/>
            <person name="Wang C."/>
            <person name="Xun L."/>
            <person name="Zhao G.-P."/>
            <person name="Zhou Z."/>
            <person name="Qu Y."/>
        </authorList>
    </citation>
    <scope>NUCLEOTIDE SEQUENCE [LARGE SCALE GENOMIC DNA]</scope>
    <source>
        <strain evidence="3">114-2 / CGMCC 5302</strain>
    </source>
</reference>
<feature type="compositionally biased region" description="Polar residues" evidence="1">
    <location>
        <begin position="12"/>
        <end position="22"/>
    </location>
</feature>
<accession>S7ZUC7</accession>
<evidence type="ECO:0000313" key="3">
    <source>
        <dbReference type="Proteomes" id="UP000019376"/>
    </source>
</evidence>
<dbReference type="HOGENOM" id="CLU_2097654_0_0_1"/>
<dbReference type="Proteomes" id="UP000019376">
    <property type="component" value="Unassembled WGS sequence"/>
</dbReference>
<sequence>MSSFFTPRLQRTVGTRTGSLATRTPRAPVLNRDLGRALYSSQGYGDGKGDPAAENPTEQGVSSRSRELEHPGPEQHVKKPSSSSSKQNENHSDRRDGSEASDNAQLSTRELKACVF</sequence>
<dbReference type="EMBL" id="KB644414">
    <property type="protein sequence ID" value="EPS32331.1"/>
    <property type="molecule type" value="Genomic_DNA"/>
</dbReference>